<evidence type="ECO:0000313" key="3">
    <source>
        <dbReference type="Proteomes" id="UP001295740"/>
    </source>
</evidence>
<sequence length="424" mass="46353">MTPNPFSAVTACLNNCFPRKEPQPAYPEFKSIRYNTQIRANLGLGERPLHLPARVEAGSASSDQPTIQRTSASPAGASNNNSPRPTTTTTAVLSGTRSPPRIKSQRRFPTTASGGDTGSQQPGWGKSMMTAAEMAELFDVLHRTFDHVPYAICGLGALIDHGFTGRRANKISILCPAHSKDNVKAWAQARGYATWADSVGLPMRDGTVRRVRIKYLVDDGFDRLERVRSSVSNATVLSMASQLDNVAAGWLDNRRRGDERALATIAKDVFWCLDHIVLTRTQSQLDPKCLPTFLGEAFWSGFTAKHPEARPEMARAGIDVSGVMKAQRERESLREHDAMLKMYGLQGDVVTEQPGLFEGMRDLAHSKSVYTLRDESVAGLETGPGKVGEAKKEKPLPRLPGEGVGRSLTTQRGSKPVKLTGEWI</sequence>
<organism evidence="2 3">
    <name type="scientific">Anthostomella pinea</name>
    <dbReference type="NCBI Taxonomy" id="933095"/>
    <lineage>
        <taxon>Eukaryota</taxon>
        <taxon>Fungi</taxon>
        <taxon>Dikarya</taxon>
        <taxon>Ascomycota</taxon>
        <taxon>Pezizomycotina</taxon>
        <taxon>Sordariomycetes</taxon>
        <taxon>Xylariomycetidae</taxon>
        <taxon>Xylariales</taxon>
        <taxon>Xylariaceae</taxon>
        <taxon>Anthostomella</taxon>
    </lineage>
</organism>
<feature type="compositionally biased region" description="Low complexity" evidence="1">
    <location>
        <begin position="71"/>
        <end position="90"/>
    </location>
</feature>
<feature type="compositionally biased region" description="Polar residues" evidence="1">
    <location>
        <begin position="107"/>
        <end position="122"/>
    </location>
</feature>
<dbReference type="AlphaFoldDB" id="A0AAI8V8M4"/>
<reference evidence="2" key="1">
    <citation type="submission" date="2023-10" db="EMBL/GenBank/DDBJ databases">
        <authorList>
            <person name="Hackl T."/>
        </authorList>
    </citation>
    <scope>NUCLEOTIDE SEQUENCE</scope>
</reference>
<feature type="region of interest" description="Disordered" evidence="1">
    <location>
        <begin position="380"/>
        <end position="424"/>
    </location>
</feature>
<feature type="region of interest" description="Disordered" evidence="1">
    <location>
        <begin position="56"/>
        <end position="124"/>
    </location>
</feature>
<feature type="compositionally biased region" description="Polar residues" evidence="1">
    <location>
        <begin position="59"/>
        <end position="70"/>
    </location>
</feature>
<dbReference type="EMBL" id="CAUWAG010000003">
    <property type="protein sequence ID" value="CAJ2500361.1"/>
    <property type="molecule type" value="Genomic_DNA"/>
</dbReference>
<keyword evidence="3" id="KW-1185">Reference proteome</keyword>
<gene>
    <name evidence="2" type="ORF">KHLLAP_LOCUS829</name>
</gene>
<comment type="caution">
    <text evidence="2">The sequence shown here is derived from an EMBL/GenBank/DDBJ whole genome shotgun (WGS) entry which is preliminary data.</text>
</comment>
<dbReference type="Proteomes" id="UP001295740">
    <property type="component" value="Unassembled WGS sequence"/>
</dbReference>
<accession>A0AAI8V8M4</accession>
<protein>
    <submittedName>
        <fullName evidence="2">Uu.00g032140.m01.CDS01</fullName>
    </submittedName>
</protein>
<proteinExistence type="predicted"/>
<name>A0AAI8V8M4_9PEZI</name>
<evidence type="ECO:0000313" key="2">
    <source>
        <dbReference type="EMBL" id="CAJ2500361.1"/>
    </source>
</evidence>
<evidence type="ECO:0000256" key="1">
    <source>
        <dbReference type="SAM" id="MobiDB-lite"/>
    </source>
</evidence>